<name>A0A8C4XVE1_FALTI</name>
<accession>A0A8C4XVE1</accession>
<keyword evidence="7" id="KW-1185">Reference proteome</keyword>
<dbReference type="AlphaFoldDB" id="A0A8C4XVE1"/>
<keyword evidence="2" id="KW-0436">Ligase</keyword>
<evidence type="ECO:0000256" key="1">
    <source>
        <dbReference type="ARBA" id="ARBA00006432"/>
    </source>
</evidence>
<evidence type="ECO:0000256" key="2">
    <source>
        <dbReference type="ARBA" id="ARBA00022598"/>
    </source>
</evidence>
<dbReference type="OMA" id="RTAVWIP"/>
<keyword evidence="4" id="KW-0443">Lipid metabolism</keyword>
<evidence type="ECO:0000256" key="5">
    <source>
        <dbReference type="ARBA" id="ARBA00022840"/>
    </source>
</evidence>
<dbReference type="PANTHER" id="PTHR43605:SF7">
    <property type="entry name" value="ACYL-COENZYME A SYNTHETASE ACSM3, MITOCHONDRIAL"/>
    <property type="match status" value="1"/>
</dbReference>
<reference evidence="6" key="1">
    <citation type="submission" date="2025-08" db="UniProtKB">
        <authorList>
            <consortium name="Ensembl"/>
        </authorList>
    </citation>
    <scope>IDENTIFICATION</scope>
</reference>
<reference evidence="6" key="2">
    <citation type="submission" date="2025-09" db="UniProtKB">
        <authorList>
            <consortium name="Ensembl"/>
        </authorList>
    </citation>
    <scope>IDENTIFICATION</scope>
</reference>
<dbReference type="GO" id="GO:0005524">
    <property type="term" value="F:ATP binding"/>
    <property type="evidence" value="ECO:0007669"/>
    <property type="project" value="UniProtKB-KW"/>
</dbReference>
<keyword evidence="4" id="KW-0276">Fatty acid metabolism</keyword>
<dbReference type="OrthoDB" id="6614653at2759"/>
<dbReference type="GO" id="GO:0005759">
    <property type="term" value="C:mitochondrial matrix"/>
    <property type="evidence" value="ECO:0007669"/>
    <property type="project" value="TreeGrafter"/>
</dbReference>
<comment type="similarity">
    <text evidence="1">Belongs to the ATP-dependent AMP-binding enzyme family.</text>
</comment>
<dbReference type="Proteomes" id="UP000694562">
    <property type="component" value="Unplaced"/>
</dbReference>
<dbReference type="SUPFAM" id="SSF56801">
    <property type="entry name" value="Acetyl-CoA synthetase-like"/>
    <property type="match status" value="1"/>
</dbReference>
<evidence type="ECO:0000313" key="6">
    <source>
        <dbReference type="Ensembl" id="ENSFTIP00000024827.1"/>
    </source>
</evidence>
<dbReference type="Gene3D" id="3.40.50.12780">
    <property type="entry name" value="N-terminal domain of ligase-like"/>
    <property type="match status" value="1"/>
</dbReference>
<evidence type="ECO:0000313" key="7">
    <source>
        <dbReference type="Proteomes" id="UP000694562"/>
    </source>
</evidence>
<dbReference type="GO" id="GO:0006633">
    <property type="term" value="P:fatty acid biosynthetic process"/>
    <property type="evidence" value="ECO:0007669"/>
    <property type="project" value="TreeGrafter"/>
</dbReference>
<dbReference type="GO" id="GO:0015645">
    <property type="term" value="F:fatty acid ligase activity"/>
    <property type="evidence" value="ECO:0007669"/>
    <property type="project" value="TreeGrafter"/>
</dbReference>
<dbReference type="InterPro" id="IPR042099">
    <property type="entry name" value="ANL_N_sf"/>
</dbReference>
<sequence>MKHLYCTLLSYRRGKKTKPPALWWVDGAEEGLRWIFEELSRKAANVPSDACSMQQGDSYSDLAWIPDQWLVKLACVRTAVWIPGTQQLTAKGILHRLQKSEAKCVITDNSMAPTVDSVGAECQLLKFKLLGSKGRRRRMAELFKDLLK</sequence>
<evidence type="ECO:0000256" key="3">
    <source>
        <dbReference type="ARBA" id="ARBA00022741"/>
    </source>
</evidence>
<dbReference type="PANTHER" id="PTHR43605">
    <property type="entry name" value="ACYL-COENZYME A SYNTHETASE"/>
    <property type="match status" value="1"/>
</dbReference>
<dbReference type="GO" id="GO:0006637">
    <property type="term" value="P:acyl-CoA metabolic process"/>
    <property type="evidence" value="ECO:0007669"/>
    <property type="project" value="TreeGrafter"/>
</dbReference>
<proteinExistence type="inferred from homology"/>
<dbReference type="GO" id="GO:0004321">
    <property type="term" value="F:fatty-acyl-CoA synthase activity"/>
    <property type="evidence" value="ECO:0007669"/>
    <property type="project" value="TreeGrafter"/>
</dbReference>
<dbReference type="Ensembl" id="ENSFTIT00000025869.1">
    <property type="protein sequence ID" value="ENSFTIP00000024827.1"/>
    <property type="gene ID" value="ENSFTIG00000015829.1"/>
</dbReference>
<keyword evidence="3" id="KW-0547">Nucleotide-binding</keyword>
<organism evidence="6 7">
    <name type="scientific">Falco tinnunculus</name>
    <name type="common">Common kestrel</name>
    <dbReference type="NCBI Taxonomy" id="100819"/>
    <lineage>
        <taxon>Eukaryota</taxon>
        <taxon>Metazoa</taxon>
        <taxon>Chordata</taxon>
        <taxon>Craniata</taxon>
        <taxon>Vertebrata</taxon>
        <taxon>Euteleostomi</taxon>
        <taxon>Archelosauria</taxon>
        <taxon>Archosauria</taxon>
        <taxon>Dinosauria</taxon>
        <taxon>Saurischia</taxon>
        <taxon>Theropoda</taxon>
        <taxon>Coelurosauria</taxon>
        <taxon>Aves</taxon>
        <taxon>Neognathae</taxon>
        <taxon>Neoaves</taxon>
        <taxon>Telluraves</taxon>
        <taxon>Australaves</taxon>
        <taxon>Falconiformes</taxon>
        <taxon>Falconidae</taxon>
        <taxon>Falco</taxon>
    </lineage>
</organism>
<protein>
    <submittedName>
        <fullName evidence="6">Uncharacterized protein</fullName>
    </submittedName>
</protein>
<dbReference type="InterPro" id="IPR051087">
    <property type="entry name" value="Mitochondrial_ACSM"/>
</dbReference>
<evidence type="ECO:0000256" key="4">
    <source>
        <dbReference type="ARBA" id="ARBA00022832"/>
    </source>
</evidence>
<keyword evidence="5" id="KW-0067">ATP-binding</keyword>